<dbReference type="GeneID" id="5470254"/>
<keyword evidence="1" id="KW-1133">Transmembrane helix</keyword>
<keyword evidence="3" id="KW-1185">Reference proteome</keyword>
<evidence type="ECO:0000313" key="3">
    <source>
        <dbReference type="Proteomes" id="UP000202420"/>
    </source>
</evidence>
<sequence>MCYSASSSFGTFFFVLIICCILWLRGSTVQKSLSIILAFIALMQVIEGLLWLNLECNNANKIITSFIPLLLFLQPIIIIGTLYYFKAGVLSPVIYKLLLCISFILLPLYIVWIKDNVGKCTTVGENGHLVWPFTKVNPHPLVAIFYFLTITIGIASLKTEWYGLLYMFMALLGLSKSMSTYGHSWGSIWCHFVNFLAIGALFV</sequence>
<feature type="transmembrane region" description="Helical" evidence="1">
    <location>
        <begin position="97"/>
        <end position="113"/>
    </location>
</feature>
<keyword evidence="1" id="KW-0472">Membrane</keyword>
<keyword evidence="1" id="KW-0812">Transmembrane</keyword>
<dbReference type="EMBL" id="EF101928">
    <property type="protein sequence ID" value="ABT16234.1"/>
    <property type="molecule type" value="Genomic_DNA"/>
</dbReference>
<feature type="transmembrane region" description="Helical" evidence="1">
    <location>
        <begin position="143"/>
        <end position="172"/>
    </location>
</feature>
<name>A7K860_9PHYC</name>
<feature type="transmembrane region" description="Helical" evidence="1">
    <location>
        <begin position="6"/>
        <end position="24"/>
    </location>
</feature>
<proteinExistence type="predicted"/>
<accession>A7K860</accession>
<feature type="transmembrane region" description="Helical" evidence="1">
    <location>
        <begin position="66"/>
        <end position="85"/>
    </location>
</feature>
<feature type="transmembrane region" description="Helical" evidence="1">
    <location>
        <begin position="184"/>
        <end position="202"/>
    </location>
</feature>
<dbReference type="KEGG" id="vg:5470254"/>
<dbReference type="Proteomes" id="UP000202420">
    <property type="component" value="Segment"/>
</dbReference>
<organism evidence="2 3">
    <name type="scientific">Chlorovirus heliozoae</name>
    <dbReference type="NCBI Taxonomy" id="322019"/>
    <lineage>
        <taxon>Viruses</taxon>
        <taxon>Varidnaviria</taxon>
        <taxon>Bamfordvirae</taxon>
        <taxon>Nucleocytoviricota</taxon>
        <taxon>Megaviricetes</taxon>
        <taxon>Algavirales</taxon>
        <taxon>Phycodnaviridae</taxon>
        <taxon>Chlorovirus</taxon>
    </lineage>
</organism>
<reference evidence="2 3" key="1">
    <citation type="submission" date="2006-09" db="EMBL/GenBank/DDBJ databases">
        <title>Sequence and annotation of the 288-kb ATCV-1 virus that infects an endosymbiotic Chlorella strain of the heliozoon Acanthocystis turfacea.</title>
        <authorList>
            <person name="Fitzgerald L.A."/>
            <person name="Graves M.V."/>
            <person name="Li X."/>
            <person name="Pfitzner A.J.P."/>
            <person name="Hartigan J."/>
            <person name="Van Etten J.L."/>
        </authorList>
    </citation>
    <scope>NUCLEOTIDE SEQUENCE [LARGE SCALE GENOMIC DNA]</scope>
    <source>
        <strain evidence="2 3">ATCV-1</strain>
    </source>
</reference>
<evidence type="ECO:0000256" key="1">
    <source>
        <dbReference type="SAM" id="Phobius"/>
    </source>
</evidence>
<dbReference type="RefSeq" id="YP_001426581.1">
    <property type="nucleotide sequence ID" value="NC_008724.1"/>
</dbReference>
<gene>
    <name evidence="2" type="primary">Z100L</name>
    <name evidence="2" type="ORF">ATCV1_Z100L</name>
</gene>
<feature type="transmembrane region" description="Helical" evidence="1">
    <location>
        <begin position="36"/>
        <end position="54"/>
    </location>
</feature>
<protein>
    <submittedName>
        <fullName evidence="2">Uncharacterized protein Z100L</fullName>
    </submittedName>
</protein>
<evidence type="ECO:0000313" key="2">
    <source>
        <dbReference type="EMBL" id="ABT16234.1"/>
    </source>
</evidence>